<feature type="compositionally biased region" description="Pro residues" evidence="1">
    <location>
        <begin position="86"/>
        <end position="98"/>
    </location>
</feature>
<name>A0A0Q3N8E5_BRADI</name>
<feature type="region of interest" description="Disordered" evidence="1">
    <location>
        <begin position="1"/>
        <end position="20"/>
    </location>
</feature>
<dbReference type="Proteomes" id="UP000008810">
    <property type="component" value="Chromosome 1"/>
</dbReference>
<evidence type="ECO:0000256" key="1">
    <source>
        <dbReference type="SAM" id="MobiDB-lite"/>
    </source>
</evidence>
<dbReference type="InParanoid" id="A0A0Q3N8E5"/>
<feature type="compositionally biased region" description="Basic and acidic residues" evidence="1">
    <location>
        <begin position="119"/>
        <end position="138"/>
    </location>
</feature>
<gene>
    <name evidence="2" type="ORF">BRADI_1g07001v3</name>
</gene>
<proteinExistence type="predicted"/>
<dbReference type="AlphaFoldDB" id="A0A0Q3N8E5"/>
<reference evidence="2 3" key="1">
    <citation type="journal article" date="2010" name="Nature">
        <title>Genome sequencing and analysis of the model grass Brachypodium distachyon.</title>
        <authorList>
            <consortium name="International Brachypodium Initiative"/>
        </authorList>
    </citation>
    <scope>NUCLEOTIDE SEQUENCE [LARGE SCALE GENOMIC DNA]</scope>
    <source>
        <strain evidence="2 3">Bd21</strain>
    </source>
</reference>
<sequence>MRASPRLLPPIDPAENEQDEQILSQIGRGTTRQRKIGGSQHLASISKRKKREEENREKRTLPATEERRLFPSQSPMPAARRRVALPRPPPSTKPTRMPPPRRTRRRRRKDPALASTPGRRADQPRAAGARDRSVGWVG</sequence>
<evidence type="ECO:0000313" key="4">
    <source>
        <dbReference type="Proteomes" id="UP000008810"/>
    </source>
</evidence>
<feature type="region of interest" description="Disordered" evidence="1">
    <location>
        <begin position="26"/>
        <end position="138"/>
    </location>
</feature>
<dbReference type="EMBL" id="CM000880">
    <property type="protein sequence ID" value="KQK12950.1"/>
    <property type="molecule type" value="Genomic_DNA"/>
</dbReference>
<dbReference type="Gramene" id="KQK12950">
    <property type="protein sequence ID" value="KQK12950"/>
    <property type="gene ID" value="BRADI_1g07001v3"/>
</dbReference>
<evidence type="ECO:0000313" key="2">
    <source>
        <dbReference type="EMBL" id="KQK12950.1"/>
    </source>
</evidence>
<reference evidence="3" key="3">
    <citation type="submission" date="2018-08" db="UniProtKB">
        <authorList>
            <consortium name="EnsemblPlants"/>
        </authorList>
    </citation>
    <scope>IDENTIFICATION</scope>
    <source>
        <strain evidence="3">cv. Bd21</strain>
    </source>
</reference>
<protein>
    <submittedName>
        <fullName evidence="2 3">Uncharacterized protein</fullName>
    </submittedName>
</protein>
<reference evidence="2" key="2">
    <citation type="submission" date="2017-06" db="EMBL/GenBank/DDBJ databases">
        <title>WGS assembly of Brachypodium distachyon.</title>
        <authorList>
            <consortium name="The International Brachypodium Initiative"/>
            <person name="Lucas S."/>
            <person name="Harmon-Smith M."/>
            <person name="Lail K."/>
            <person name="Tice H."/>
            <person name="Grimwood J."/>
            <person name="Bruce D."/>
            <person name="Barry K."/>
            <person name="Shu S."/>
            <person name="Lindquist E."/>
            <person name="Wang M."/>
            <person name="Pitluck S."/>
            <person name="Vogel J.P."/>
            <person name="Garvin D.F."/>
            <person name="Mockler T.C."/>
            <person name="Schmutz J."/>
            <person name="Rokhsar D."/>
            <person name="Bevan M.W."/>
        </authorList>
    </citation>
    <scope>NUCLEOTIDE SEQUENCE</scope>
    <source>
        <strain evidence="2">Bd21</strain>
    </source>
</reference>
<evidence type="ECO:0000313" key="3">
    <source>
        <dbReference type="EnsemblPlants" id="KQK12950"/>
    </source>
</evidence>
<keyword evidence="4" id="KW-1185">Reference proteome</keyword>
<feature type="compositionally biased region" description="Basic residues" evidence="1">
    <location>
        <begin position="99"/>
        <end position="109"/>
    </location>
</feature>
<dbReference type="EnsemblPlants" id="KQK12950">
    <property type="protein sequence ID" value="KQK12950"/>
    <property type="gene ID" value="BRADI_1g07001v3"/>
</dbReference>
<accession>A0A0Q3N8E5</accession>
<organism evidence="2">
    <name type="scientific">Brachypodium distachyon</name>
    <name type="common">Purple false brome</name>
    <name type="synonym">Trachynia distachya</name>
    <dbReference type="NCBI Taxonomy" id="15368"/>
    <lineage>
        <taxon>Eukaryota</taxon>
        <taxon>Viridiplantae</taxon>
        <taxon>Streptophyta</taxon>
        <taxon>Embryophyta</taxon>
        <taxon>Tracheophyta</taxon>
        <taxon>Spermatophyta</taxon>
        <taxon>Magnoliopsida</taxon>
        <taxon>Liliopsida</taxon>
        <taxon>Poales</taxon>
        <taxon>Poaceae</taxon>
        <taxon>BOP clade</taxon>
        <taxon>Pooideae</taxon>
        <taxon>Stipodae</taxon>
        <taxon>Brachypodieae</taxon>
        <taxon>Brachypodium</taxon>
    </lineage>
</organism>
<feature type="compositionally biased region" description="Basic and acidic residues" evidence="1">
    <location>
        <begin position="51"/>
        <end position="69"/>
    </location>
</feature>